<dbReference type="SUPFAM" id="SSF53474">
    <property type="entry name" value="alpha/beta-Hydrolases"/>
    <property type="match status" value="1"/>
</dbReference>
<dbReference type="Gene3D" id="3.40.50.1820">
    <property type="entry name" value="alpha/beta hydrolase"/>
    <property type="match status" value="1"/>
</dbReference>
<sequence>MNIHRIALIVAILVLPLQLTLAHASTIGVLWADDPAGSKYEEHAGLRTALQAIEATWIEIDANGSSSKQIEDAIGLFDQSVTALILDPVDTIAASRISKEARLRGVPVIALGALVEDPWVVSVDFDYRAAGRAIANNMMTETPGQSFLVLHEEQKNPEDNLFLQGQLDVLKPAASVGRISLYQETINPIWPQEIAKRNLEQYLFPRDDQIDAVIAPSGEAAKIIADSEFGEKVTIGAPASDVETLGRINSGRQMAGIWLDRRELGKAAVAIAMKMAMGESINTTTITIEKPDHLVQAFLLEPLLVTDKNLQMKIDAGSLSPPEKCRVASNDMDICEGLFAQYRAVPVLFGTDRQQNATLSGVEYNDQRSGKLQLGLAWVTVPEDHRFGVVERPASIELPLVTITFEKEDPKAHFTIASINTLSPSEFHAYATQRLSAADRNEGHALVFVHGFNVKFEDALYSTAQLVWDMQFDGLVALYSWPSKGTVKDYFYDVDSARQSRDKMSAFLDLIKSVPDIQKITLVAHSMGSAALIEALADQASRTDFTPYDDIIFAAPDVDADDFASLASRIITFADGVTLYASSSDRALRASKSLRSHMPRAGDSPSSGPLILKGIDTIDATAVSNYVFGINHSYFANDRSVVDDIAALMLSGIRPPDRRTPTLRAVSSATGAIYWQFPK</sequence>
<accession>A0A7Y0B0F2</accession>
<dbReference type="PANTHER" id="PTHR36513">
    <property type="entry name" value="ABC TRANSMEMBRANE TYPE-1 DOMAIN-CONTAINING PROTEIN"/>
    <property type="match status" value="1"/>
</dbReference>
<dbReference type="InterPro" id="IPR029058">
    <property type="entry name" value="AB_hydrolase_fold"/>
</dbReference>
<evidence type="ECO:0000313" key="3">
    <source>
        <dbReference type="Proteomes" id="UP000541470"/>
    </source>
</evidence>
<dbReference type="AlphaFoldDB" id="A0A7Y0B0F2"/>
<feature type="domain" description="Periplasmic binding protein" evidence="1">
    <location>
        <begin position="44"/>
        <end position="279"/>
    </location>
</feature>
<dbReference type="GO" id="GO:0016787">
    <property type="term" value="F:hydrolase activity"/>
    <property type="evidence" value="ECO:0007669"/>
    <property type="project" value="UniProtKB-KW"/>
</dbReference>
<dbReference type="RefSeq" id="WP_169595380.1">
    <property type="nucleotide sequence ID" value="NZ_JABBGK010000009.1"/>
</dbReference>
<organism evidence="2 3">
    <name type="scientific">Rhizobium terricola</name>
    <dbReference type="NCBI Taxonomy" id="2728849"/>
    <lineage>
        <taxon>Bacteria</taxon>
        <taxon>Pseudomonadati</taxon>
        <taxon>Pseudomonadota</taxon>
        <taxon>Alphaproteobacteria</taxon>
        <taxon>Hyphomicrobiales</taxon>
        <taxon>Rhizobiaceae</taxon>
        <taxon>Rhizobium/Agrobacterium group</taxon>
        <taxon>Rhizobium</taxon>
    </lineage>
</organism>
<protein>
    <submittedName>
        <fullName evidence="2">Alpha/beta hydrolase</fullName>
    </submittedName>
</protein>
<proteinExistence type="predicted"/>
<gene>
    <name evidence="2" type="ORF">HHL25_21965</name>
</gene>
<dbReference type="Gene3D" id="3.40.50.2300">
    <property type="match status" value="2"/>
</dbReference>
<dbReference type="InterPro" id="IPR010297">
    <property type="entry name" value="DUF900_hydrolase"/>
</dbReference>
<dbReference type="Pfam" id="PF05990">
    <property type="entry name" value="DUF900"/>
    <property type="match status" value="1"/>
</dbReference>
<keyword evidence="3" id="KW-1185">Reference proteome</keyword>
<reference evidence="2 3" key="1">
    <citation type="submission" date="2020-04" db="EMBL/GenBank/DDBJ databases">
        <title>Rhizobium sp. S-51 isolated from soil.</title>
        <authorList>
            <person name="Dahal R.H."/>
        </authorList>
    </citation>
    <scope>NUCLEOTIDE SEQUENCE [LARGE SCALE GENOMIC DNA]</scope>
    <source>
        <strain evidence="2 3">S-51</strain>
    </source>
</reference>
<dbReference type="Proteomes" id="UP000541470">
    <property type="component" value="Unassembled WGS sequence"/>
</dbReference>
<name>A0A7Y0B0F2_9HYPH</name>
<dbReference type="PANTHER" id="PTHR36513:SF1">
    <property type="entry name" value="TRANSMEMBRANE PROTEIN"/>
    <property type="match status" value="1"/>
</dbReference>
<dbReference type="InterPro" id="IPR028082">
    <property type="entry name" value="Peripla_BP_I"/>
</dbReference>
<dbReference type="SUPFAM" id="SSF53822">
    <property type="entry name" value="Periplasmic binding protein-like I"/>
    <property type="match status" value="1"/>
</dbReference>
<dbReference type="EMBL" id="JABBGK010000009">
    <property type="protein sequence ID" value="NML76810.1"/>
    <property type="molecule type" value="Genomic_DNA"/>
</dbReference>
<comment type="caution">
    <text evidence="2">The sequence shown here is derived from an EMBL/GenBank/DDBJ whole genome shotgun (WGS) entry which is preliminary data.</text>
</comment>
<dbReference type="InterPro" id="IPR025997">
    <property type="entry name" value="SBP_2_dom"/>
</dbReference>
<dbReference type="Pfam" id="PF13407">
    <property type="entry name" value="Peripla_BP_4"/>
    <property type="match status" value="1"/>
</dbReference>
<keyword evidence="2" id="KW-0378">Hydrolase</keyword>
<evidence type="ECO:0000259" key="1">
    <source>
        <dbReference type="Pfam" id="PF13407"/>
    </source>
</evidence>
<evidence type="ECO:0000313" key="2">
    <source>
        <dbReference type="EMBL" id="NML76810.1"/>
    </source>
</evidence>